<sequence>MRRYLLLMPILIMSYFGFSQTLQPKVIALKNKKHFCFTTSQAKELAKRIEIGNYNEALVSSLSKQNERLRFLVDKQDSIITTKKEQSQHIAQIVQNKNEVITALGVTIKQKDKKIKRGKLHKLLLTGSIITATTLFISK</sequence>
<evidence type="ECO:0000313" key="1">
    <source>
        <dbReference type="EMBL" id="TPN85787.1"/>
    </source>
</evidence>
<name>A0A504J4Q0_9FLAO</name>
<keyword evidence="2" id="KW-1185">Reference proteome</keyword>
<reference evidence="1 2" key="1">
    <citation type="submission" date="2019-06" db="EMBL/GenBank/DDBJ databases">
        <authorList>
            <person name="Meng X."/>
        </authorList>
    </citation>
    <scope>NUCLEOTIDE SEQUENCE [LARGE SCALE GENOMIC DNA]</scope>
    <source>
        <strain evidence="1 2">M625</strain>
    </source>
</reference>
<proteinExistence type="predicted"/>
<accession>A0A504J4Q0</accession>
<dbReference type="RefSeq" id="WP_140592761.1">
    <property type="nucleotide sequence ID" value="NZ_VFWZ01000003.1"/>
</dbReference>
<dbReference type="OrthoDB" id="9927755at2"/>
<protein>
    <submittedName>
        <fullName evidence="1">Uncharacterized protein</fullName>
    </submittedName>
</protein>
<comment type="caution">
    <text evidence="1">The sequence shown here is derived from an EMBL/GenBank/DDBJ whole genome shotgun (WGS) entry which is preliminary data.</text>
</comment>
<dbReference type="EMBL" id="VFWZ01000003">
    <property type="protein sequence ID" value="TPN85787.1"/>
    <property type="molecule type" value="Genomic_DNA"/>
</dbReference>
<gene>
    <name evidence="1" type="ORF">FHK87_10885</name>
</gene>
<organism evidence="1 2">
    <name type="scientific">Aquimarina algicola</name>
    <dbReference type="NCBI Taxonomy" id="2589995"/>
    <lineage>
        <taxon>Bacteria</taxon>
        <taxon>Pseudomonadati</taxon>
        <taxon>Bacteroidota</taxon>
        <taxon>Flavobacteriia</taxon>
        <taxon>Flavobacteriales</taxon>
        <taxon>Flavobacteriaceae</taxon>
        <taxon>Aquimarina</taxon>
    </lineage>
</organism>
<dbReference type="AlphaFoldDB" id="A0A504J4Q0"/>
<evidence type="ECO:0000313" key="2">
    <source>
        <dbReference type="Proteomes" id="UP000315540"/>
    </source>
</evidence>
<dbReference type="Proteomes" id="UP000315540">
    <property type="component" value="Unassembled WGS sequence"/>
</dbReference>